<organism evidence="1 2">
    <name type="scientific">Oryza sativa subsp. japonica</name>
    <name type="common">Rice</name>
    <dbReference type="NCBI Taxonomy" id="39947"/>
    <lineage>
        <taxon>Eukaryota</taxon>
        <taxon>Viridiplantae</taxon>
        <taxon>Streptophyta</taxon>
        <taxon>Embryophyta</taxon>
        <taxon>Tracheophyta</taxon>
        <taxon>Spermatophyta</taxon>
        <taxon>Magnoliopsida</taxon>
        <taxon>Liliopsida</taxon>
        <taxon>Poales</taxon>
        <taxon>Poaceae</taxon>
        <taxon>BOP clade</taxon>
        <taxon>Oryzoideae</taxon>
        <taxon>Oryzeae</taxon>
        <taxon>Oryzinae</taxon>
        <taxon>Oryza</taxon>
        <taxon>Oryza sativa</taxon>
    </lineage>
</organism>
<evidence type="ECO:0000313" key="1">
    <source>
        <dbReference type="EMBL" id="BAT04056.1"/>
    </source>
</evidence>
<dbReference type="EMBL" id="AP014964">
    <property type="protein sequence ID" value="BAT04056.1"/>
    <property type="molecule type" value="Genomic_DNA"/>
</dbReference>
<proteinExistence type="predicted"/>
<evidence type="ECO:0000313" key="2">
    <source>
        <dbReference type="Proteomes" id="UP000059680"/>
    </source>
</evidence>
<sequence length="97" mass="10212">MAWGDELHCCIDCWRLGLMSFAATRGCSKPMNELSFEVDPSKCLTDQVMAKSSSAAAAATLTRSGHGQVSLGACNNCSMDLVDCSNISWSMVAASLG</sequence>
<reference evidence="1 2" key="2">
    <citation type="journal article" date="2013" name="Plant Cell Physiol.">
        <title>Rice Annotation Project Database (RAP-DB): an integrative and interactive database for rice genomics.</title>
        <authorList>
            <person name="Sakai H."/>
            <person name="Lee S.S."/>
            <person name="Tanaka T."/>
            <person name="Numa H."/>
            <person name="Kim J."/>
            <person name="Kawahara Y."/>
            <person name="Wakimoto H."/>
            <person name="Yang C.C."/>
            <person name="Iwamoto M."/>
            <person name="Abe T."/>
            <person name="Yamada Y."/>
            <person name="Muto A."/>
            <person name="Inokuchi H."/>
            <person name="Ikemura T."/>
            <person name="Matsumoto T."/>
            <person name="Sasaki T."/>
            <person name="Itoh T."/>
        </authorList>
    </citation>
    <scope>NUCLEOTIDE SEQUENCE [LARGE SCALE GENOMIC DNA]</scope>
    <source>
        <strain evidence="2">cv. Nipponbare</strain>
    </source>
</reference>
<protein>
    <submittedName>
        <fullName evidence="1">Os08g0175066 protein</fullName>
    </submittedName>
</protein>
<dbReference type="AlphaFoldDB" id="A0A0P0XCM7"/>
<name>A0A0P0XCM7_ORYSJ</name>
<dbReference type="PaxDb" id="39947-A0A0P0XCM7"/>
<gene>
    <name evidence="1" type="ordered locus">Os08g0175066</name>
    <name evidence="1" type="ORF">OSNPB_080175066</name>
</gene>
<reference evidence="1 2" key="3">
    <citation type="journal article" date="2013" name="Rice">
        <title>Improvement of the Oryza sativa Nipponbare reference genome using next generation sequence and optical map data.</title>
        <authorList>
            <person name="Kawahara Y."/>
            <person name="de la Bastide M."/>
            <person name="Hamilton J.P."/>
            <person name="Kanamori H."/>
            <person name="McCombie W.R."/>
            <person name="Ouyang S."/>
            <person name="Schwartz D.C."/>
            <person name="Tanaka T."/>
            <person name="Wu J."/>
            <person name="Zhou S."/>
            <person name="Childs K.L."/>
            <person name="Davidson R.M."/>
            <person name="Lin H."/>
            <person name="Quesada-Ocampo L."/>
            <person name="Vaillancourt B."/>
            <person name="Sakai H."/>
            <person name="Lee S.S."/>
            <person name="Kim J."/>
            <person name="Numa H."/>
            <person name="Itoh T."/>
            <person name="Buell C.R."/>
            <person name="Matsumoto T."/>
        </authorList>
    </citation>
    <scope>NUCLEOTIDE SEQUENCE [LARGE SCALE GENOMIC DNA]</scope>
    <source>
        <strain evidence="2">cv. Nipponbare</strain>
    </source>
</reference>
<dbReference type="InParanoid" id="A0A0P0XCM7"/>
<keyword evidence="2" id="KW-1185">Reference proteome</keyword>
<reference evidence="2" key="1">
    <citation type="journal article" date="2005" name="Nature">
        <title>The map-based sequence of the rice genome.</title>
        <authorList>
            <consortium name="International rice genome sequencing project (IRGSP)"/>
            <person name="Matsumoto T."/>
            <person name="Wu J."/>
            <person name="Kanamori H."/>
            <person name="Katayose Y."/>
            <person name="Fujisawa M."/>
            <person name="Namiki N."/>
            <person name="Mizuno H."/>
            <person name="Yamamoto K."/>
            <person name="Antonio B.A."/>
            <person name="Baba T."/>
            <person name="Sakata K."/>
            <person name="Nagamura Y."/>
            <person name="Aoki H."/>
            <person name="Arikawa K."/>
            <person name="Arita K."/>
            <person name="Bito T."/>
            <person name="Chiden Y."/>
            <person name="Fujitsuka N."/>
            <person name="Fukunaka R."/>
            <person name="Hamada M."/>
            <person name="Harada C."/>
            <person name="Hayashi A."/>
            <person name="Hijishita S."/>
            <person name="Honda M."/>
            <person name="Hosokawa S."/>
            <person name="Ichikawa Y."/>
            <person name="Idonuma A."/>
            <person name="Iijima M."/>
            <person name="Ikeda M."/>
            <person name="Ikeno M."/>
            <person name="Ito K."/>
            <person name="Ito S."/>
            <person name="Ito T."/>
            <person name="Ito Y."/>
            <person name="Ito Y."/>
            <person name="Iwabuchi A."/>
            <person name="Kamiya K."/>
            <person name="Karasawa W."/>
            <person name="Kurita K."/>
            <person name="Katagiri S."/>
            <person name="Kikuta A."/>
            <person name="Kobayashi H."/>
            <person name="Kobayashi N."/>
            <person name="Machita K."/>
            <person name="Maehara T."/>
            <person name="Masukawa M."/>
            <person name="Mizubayashi T."/>
            <person name="Mukai Y."/>
            <person name="Nagasaki H."/>
            <person name="Nagata Y."/>
            <person name="Naito S."/>
            <person name="Nakashima M."/>
            <person name="Nakama Y."/>
            <person name="Nakamichi Y."/>
            <person name="Nakamura M."/>
            <person name="Meguro A."/>
            <person name="Negishi M."/>
            <person name="Ohta I."/>
            <person name="Ohta T."/>
            <person name="Okamoto M."/>
            <person name="Ono N."/>
            <person name="Saji S."/>
            <person name="Sakaguchi M."/>
            <person name="Sakai K."/>
            <person name="Shibata M."/>
            <person name="Shimokawa T."/>
            <person name="Song J."/>
            <person name="Takazaki Y."/>
            <person name="Terasawa K."/>
            <person name="Tsugane M."/>
            <person name="Tsuji K."/>
            <person name="Ueda S."/>
            <person name="Waki K."/>
            <person name="Yamagata H."/>
            <person name="Yamamoto M."/>
            <person name="Yamamoto S."/>
            <person name="Yamane H."/>
            <person name="Yoshiki S."/>
            <person name="Yoshihara R."/>
            <person name="Yukawa K."/>
            <person name="Zhong H."/>
            <person name="Yano M."/>
            <person name="Yuan Q."/>
            <person name="Ouyang S."/>
            <person name="Liu J."/>
            <person name="Jones K.M."/>
            <person name="Gansberger K."/>
            <person name="Moffat K."/>
            <person name="Hill J."/>
            <person name="Bera J."/>
            <person name="Fadrosh D."/>
            <person name="Jin S."/>
            <person name="Johri S."/>
            <person name="Kim M."/>
            <person name="Overton L."/>
            <person name="Reardon M."/>
            <person name="Tsitrin T."/>
            <person name="Vuong H."/>
            <person name="Weaver B."/>
            <person name="Ciecko A."/>
            <person name="Tallon L."/>
            <person name="Jackson J."/>
            <person name="Pai G."/>
            <person name="Aken S.V."/>
            <person name="Utterback T."/>
            <person name="Reidmuller S."/>
            <person name="Feldblyum T."/>
            <person name="Hsiao J."/>
            <person name="Zismann V."/>
            <person name="Iobst S."/>
            <person name="de Vazeille A.R."/>
            <person name="Buell C.R."/>
            <person name="Ying K."/>
            <person name="Li Y."/>
            <person name="Lu T."/>
            <person name="Huang Y."/>
            <person name="Zhao Q."/>
            <person name="Feng Q."/>
            <person name="Zhang L."/>
            <person name="Zhu J."/>
            <person name="Weng Q."/>
            <person name="Mu J."/>
            <person name="Lu Y."/>
            <person name="Fan D."/>
            <person name="Liu Y."/>
            <person name="Guan J."/>
            <person name="Zhang Y."/>
            <person name="Yu S."/>
            <person name="Liu X."/>
            <person name="Zhang Y."/>
            <person name="Hong G."/>
            <person name="Han B."/>
            <person name="Choisne N."/>
            <person name="Demange N."/>
            <person name="Orjeda G."/>
            <person name="Samain S."/>
            <person name="Cattolico L."/>
            <person name="Pelletier E."/>
            <person name="Couloux A."/>
            <person name="Segurens B."/>
            <person name="Wincker P."/>
            <person name="D'Hont A."/>
            <person name="Scarpelli C."/>
            <person name="Weissenbach J."/>
            <person name="Salanoubat M."/>
            <person name="Quetier F."/>
            <person name="Yu Y."/>
            <person name="Kim H.R."/>
            <person name="Rambo T."/>
            <person name="Currie J."/>
            <person name="Collura K."/>
            <person name="Luo M."/>
            <person name="Yang T."/>
            <person name="Ammiraju J.S.S."/>
            <person name="Engler F."/>
            <person name="Soderlund C."/>
            <person name="Wing R.A."/>
            <person name="Palmer L.E."/>
            <person name="de la Bastide M."/>
            <person name="Spiegel L."/>
            <person name="Nascimento L."/>
            <person name="Zutavern T."/>
            <person name="O'Shaughnessy A."/>
            <person name="Dike S."/>
            <person name="Dedhia N."/>
            <person name="Preston R."/>
            <person name="Balija V."/>
            <person name="McCombie W.R."/>
            <person name="Chow T."/>
            <person name="Chen H."/>
            <person name="Chung M."/>
            <person name="Chen C."/>
            <person name="Shaw J."/>
            <person name="Wu H."/>
            <person name="Hsiao K."/>
            <person name="Chao Y."/>
            <person name="Chu M."/>
            <person name="Cheng C."/>
            <person name="Hour A."/>
            <person name="Lee P."/>
            <person name="Lin S."/>
            <person name="Lin Y."/>
            <person name="Liou J."/>
            <person name="Liu S."/>
            <person name="Hsing Y."/>
            <person name="Raghuvanshi S."/>
            <person name="Mohanty A."/>
            <person name="Bharti A.K."/>
            <person name="Gaur A."/>
            <person name="Gupta V."/>
            <person name="Kumar D."/>
            <person name="Ravi V."/>
            <person name="Vij S."/>
            <person name="Kapur A."/>
            <person name="Khurana P."/>
            <person name="Khurana P."/>
            <person name="Khurana J.P."/>
            <person name="Tyagi A.K."/>
            <person name="Gaikwad K."/>
            <person name="Singh A."/>
            <person name="Dalal V."/>
            <person name="Srivastava S."/>
            <person name="Dixit A."/>
            <person name="Pal A.K."/>
            <person name="Ghazi I.A."/>
            <person name="Yadav M."/>
            <person name="Pandit A."/>
            <person name="Bhargava A."/>
            <person name="Sureshbabu K."/>
            <person name="Batra K."/>
            <person name="Sharma T.R."/>
            <person name="Mohapatra T."/>
            <person name="Singh N.K."/>
            <person name="Messing J."/>
            <person name="Nelson A.B."/>
            <person name="Fuks G."/>
            <person name="Kavchok S."/>
            <person name="Keizer G."/>
            <person name="Linton E."/>
            <person name="Llaca V."/>
            <person name="Song R."/>
            <person name="Tanyolac B."/>
            <person name="Young S."/>
            <person name="Ho-Il K."/>
            <person name="Hahn J.H."/>
            <person name="Sangsakoo G."/>
            <person name="Vanavichit A."/>
            <person name="de Mattos Luiz.A.T."/>
            <person name="Zimmer P.D."/>
            <person name="Malone G."/>
            <person name="Dellagostin O."/>
            <person name="de Oliveira A.C."/>
            <person name="Bevan M."/>
            <person name="Bancroft I."/>
            <person name="Minx P."/>
            <person name="Cordum H."/>
            <person name="Wilson R."/>
            <person name="Cheng Z."/>
            <person name="Jin W."/>
            <person name="Jiang J."/>
            <person name="Leong S.A."/>
            <person name="Iwama H."/>
            <person name="Gojobori T."/>
            <person name="Itoh T."/>
            <person name="Niimura Y."/>
            <person name="Fujii Y."/>
            <person name="Habara T."/>
            <person name="Sakai H."/>
            <person name="Sato Y."/>
            <person name="Wilson G."/>
            <person name="Kumar K."/>
            <person name="McCouch S."/>
            <person name="Juretic N."/>
            <person name="Hoen D."/>
            <person name="Wright S."/>
            <person name="Bruskiewich R."/>
            <person name="Bureau T."/>
            <person name="Miyao A."/>
            <person name="Hirochika H."/>
            <person name="Nishikawa T."/>
            <person name="Kadowaki K."/>
            <person name="Sugiura M."/>
            <person name="Burr B."/>
            <person name="Sasaki T."/>
        </authorList>
    </citation>
    <scope>NUCLEOTIDE SEQUENCE [LARGE SCALE GENOMIC DNA]</scope>
    <source>
        <strain evidence="2">cv. Nipponbare</strain>
    </source>
</reference>
<dbReference type="Proteomes" id="UP000059680">
    <property type="component" value="Chromosome 8"/>
</dbReference>
<accession>A0A0P0XCM7</accession>